<evidence type="ECO:0000313" key="2">
    <source>
        <dbReference type="Proteomes" id="UP001500604"/>
    </source>
</evidence>
<proteinExistence type="predicted"/>
<comment type="caution">
    <text evidence="1">The sequence shown here is derived from an EMBL/GenBank/DDBJ whole genome shotgun (WGS) entry which is preliminary data.</text>
</comment>
<sequence>MMVELSLRNDDNNMIQFNPKGIASDSLLDQLNGFEGILDDEVEPCVFIREINNEMGDVVARITLNADSVEQLKQNLHTVIEMLNIFLTKQIPA</sequence>
<dbReference type="Proteomes" id="UP001500604">
    <property type="component" value="Unassembled WGS sequence"/>
</dbReference>
<name>A0ABP8V0M6_9GAMM</name>
<protein>
    <submittedName>
        <fullName evidence="1">Uncharacterized protein</fullName>
    </submittedName>
</protein>
<accession>A0ABP8V0M6</accession>
<reference evidence="2" key="1">
    <citation type="journal article" date="2019" name="Int. J. Syst. Evol. Microbiol.">
        <title>The Global Catalogue of Microorganisms (GCM) 10K type strain sequencing project: providing services to taxonomists for standard genome sequencing and annotation.</title>
        <authorList>
            <consortium name="The Broad Institute Genomics Platform"/>
            <consortium name="The Broad Institute Genome Sequencing Center for Infectious Disease"/>
            <person name="Wu L."/>
            <person name="Ma J."/>
        </authorList>
    </citation>
    <scope>NUCLEOTIDE SEQUENCE [LARGE SCALE GENOMIC DNA]</scope>
    <source>
        <strain evidence="2">JCM 17805</strain>
    </source>
</reference>
<gene>
    <name evidence="1" type="ORF">GCM10023116_20340</name>
</gene>
<keyword evidence="2" id="KW-1185">Reference proteome</keyword>
<organism evidence="1 2">
    <name type="scientific">Kistimonas scapharcae</name>
    <dbReference type="NCBI Taxonomy" id="1036133"/>
    <lineage>
        <taxon>Bacteria</taxon>
        <taxon>Pseudomonadati</taxon>
        <taxon>Pseudomonadota</taxon>
        <taxon>Gammaproteobacteria</taxon>
        <taxon>Oceanospirillales</taxon>
        <taxon>Endozoicomonadaceae</taxon>
        <taxon>Kistimonas</taxon>
    </lineage>
</organism>
<evidence type="ECO:0000313" key="1">
    <source>
        <dbReference type="EMBL" id="GAA4649753.1"/>
    </source>
</evidence>
<dbReference type="EMBL" id="BAABFL010000294">
    <property type="protein sequence ID" value="GAA4649753.1"/>
    <property type="molecule type" value="Genomic_DNA"/>
</dbReference>